<keyword evidence="1" id="KW-1133">Transmembrane helix</keyword>
<evidence type="ECO:0000256" key="1">
    <source>
        <dbReference type="SAM" id="Phobius"/>
    </source>
</evidence>
<keyword evidence="1" id="KW-0812">Transmembrane</keyword>
<reference evidence="2 3" key="1">
    <citation type="submission" date="2014-03" db="EMBL/GenBank/DDBJ databases">
        <title>Draft genome of the hookworm Oesophagostomum dentatum.</title>
        <authorList>
            <person name="Mitreva M."/>
        </authorList>
    </citation>
    <scope>NUCLEOTIDE SEQUENCE [LARGE SCALE GENOMIC DNA]</scope>
    <source>
        <strain evidence="2 3">OD-Hann</strain>
    </source>
</reference>
<gene>
    <name evidence="2" type="ORF">OESDEN_12019</name>
</gene>
<accession>A0A0B1SYG0</accession>
<sequence>MSDSYNDFRMRNKNWMDERLKCADMCKQIIVGKKRVEDLNRIRPFNSVYHLASELHEVAPAIGHSVFLCRALKDLTLSMEPNETIANEGTTPLLVRPTRYEYGPSAVSTYDQNSGYVKIFQTRLLRDVKVSNQIKKKLNALRKLCDQLDSEDVLRLQLIDYVYNETLKMLPESEKDPYEGLAINNAWKTLIDNNVLKKESKEALKTMFSSHHSWINACSVSQKNIIPRCDQLPHEGITEAEYSSVSIPWMVLCAGICLVCAILIALMVAD</sequence>
<protein>
    <submittedName>
        <fullName evidence="2">Uncharacterized protein</fullName>
    </submittedName>
</protein>
<proteinExistence type="predicted"/>
<feature type="transmembrane region" description="Helical" evidence="1">
    <location>
        <begin position="247"/>
        <end position="269"/>
    </location>
</feature>
<evidence type="ECO:0000313" key="2">
    <source>
        <dbReference type="EMBL" id="KHJ88190.1"/>
    </source>
</evidence>
<dbReference type="EMBL" id="KN556289">
    <property type="protein sequence ID" value="KHJ88190.1"/>
    <property type="molecule type" value="Genomic_DNA"/>
</dbReference>
<organism evidence="2 3">
    <name type="scientific">Oesophagostomum dentatum</name>
    <name type="common">Nodular worm</name>
    <dbReference type="NCBI Taxonomy" id="61180"/>
    <lineage>
        <taxon>Eukaryota</taxon>
        <taxon>Metazoa</taxon>
        <taxon>Ecdysozoa</taxon>
        <taxon>Nematoda</taxon>
        <taxon>Chromadorea</taxon>
        <taxon>Rhabditida</taxon>
        <taxon>Rhabditina</taxon>
        <taxon>Rhabditomorpha</taxon>
        <taxon>Strongyloidea</taxon>
        <taxon>Strongylidae</taxon>
        <taxon>Oesophagostomum</taxon>
    </lineage>
</organism>
<keyword evidence="3" id="KW-1185">Reference proteome</keyword>
<name>A0A0B1SYG0_OESDE</name>
<evidence type="ECO:0000313" key="3">
    <source>
        <dbReference type="Proteomes" id="UP000053660"/>
    </source>
</evidence>
<keyword evidence="1" id="KW-0472">Membrane</keyword>
<dbReference type="Proteomes" id="UP000053660">
    <property type="component" value="Unassembled WGS sequence"/>
</dbReference>
<dbReference type="OrthoDB" id="5849700at2759"/>
<dbReference type="AlphaFoldDB" id="A0A0B1SYG0"/>